<reference evidence="1" key="1">
    <citation type="submission" date="2020-03" db="EMBL/GenBank/DDBJ databases">
        <title>A high-quality chromosome-level genome assembly of a woody plant with both climbing and erect habits, Rhamnella rubrinervis.</title>
        <authorList>
            <person name="Lu Z."/>
            <person name="Yang Y."/>
            <person name="Zhu X."/>
            <person name="Sun Y."/>
        </authorList>
    </citation>
    <scope>NUCLEOTIDE SEQUENCE</scope>
    <source>
        <strain evidence="1">BYM</strain>
        <tissue evidence="1">Leaf</tissue>
    </source>
</reference>
<keyword evidence="2" id="KW-1185">Reference proteome</keyword>
<dbReference type="Proteomes" id="UP000796880">
    <property type="component" value="Unassembled WGS sequence"/>
</dbReference>
<dbReference type="AlphaFoldDB" id="A0A8K0H000"/>
<organism evidence="1 2">
    <name type="scientific">Rhamnella rubrinervis</name>
    <dbReference type="NCBI Taxonomy" id="2594499"/>
    <lineage>
        <taxon>Eukaryota</taxon>
        <taxon>Viridiplantae</taxon>
        <taxon>Streptophyta</taxon>
        <taxon>Embryophyta</taxon>
        <taxon>Tracheophyta</taxon>
        <taxon>Spermatophyta</taxon>
        <taxon>Magnoliopsida</taxon>
        <taxon>eudicotyledons</taxon>
        <taxon>Gunneridae</taxon>
        <taxon>Pentapetalae</taxon>
        <taxon>rosids</taxon>
        <taxon>fabids</taxon>
        <taxon>Rosales</taxon>
        <taxon>Rhamnaceae</taxon>
        <taxon>rhamnoid group</taxon>
        <taxon>Rhamneae</taxon>
        <taxon>Rhamnella</taxon>
    </lineage>
</organism>
<dbReference type="EMBL" id="VOIH02000006">
    <property type="protein sequence ID" value="KAF3443172.1"/>
    <property type="molecule type" value="Genomic_DNA"/>
</dbReference>
<evidence type="ECO:0000313" key="2">
    <source>
        <dbReference type="Proteomes" id="UP000796880"/>
    </source>
</evidence>
<accession>A0A8K0H000</accession>
<evidence type="ECO:0000313" key="1">
    <source>
        <dbReference type="EMBL" id="KAF3443172.1"/>
    </source>
</evidence>
<comment type="caution">
    <text evidence="1">The sequence shown here is derived from an EMBL/GenBank/DDBJ whole genome shotgun (WGS) entry which is preliminary data.</text>
</comment>
<proteinExistence type="predicted"/>
<gene>
    <name evidence="1" type="ORF">FNV43_RR12853</name>
</gene>
<protein>
    <submittedName>
        <fullName evidence="1">Uncharacterized protein</fullName>
    </submittedName>
</protein>
<sequence>MNVRNIFINIRRSELEYEDDFVRLALIYFLECDLLGNESQYDKLKSYMQALDIKIDGVTNDLGNFRLDSMHKIDGVADDLDSFRLNSMREFQSIHNTMREMFDYIKHDYHLAKHATHNDDVKKMP</sequence>
<dbReference type="OrthoDB" id="1930729at2759"/>
<name>A0A8K0H000_9ROSA</name>